<feature type="transmembrane region" description="Helical" evidence="1">
    <location>
        <begin position="24"/>
        <end position="43"/>
    </location>
</feature>
<accession>A0A6N2T1Q7</accession>
<dbReference type="AlphaFoldDB" id="A0A6N2T1Q7"/>
<keyword evidence="1" id="KW-0472">Membrane</keyword>
<gene>
    <name evidence="2" type="ORF">BOLFYP28_00936</name>
</gene>
<keyword evidence="1" id="KW-0812">Transmembrane</keyword>
<name>A0A6N2T1Q7_BACOV</name>
<evidence type="ECO:0000256" key="1">
    <source>
        <dbReference type="SAM" id="Phobius"/>
    </source>
</evidence>
<sequence length="109" mass="13348">MLYLLALYTMRYEPHGQVDLEDQWINPWFNLIGWLVIILYVWYNQSYTIKKMTYKQSEYEWEKPVKIEMSWNKRCMVIFKCLVIDVKSNPRYTLGCCALLIYLLIRCFL</sequence>
<keyword evidence="1" id="KW-1133">Transmembrane helix</keyword>
<protein>
    <submittedName>
        <fullName evidence="2">Uncharacterized protein</fullName>
    </submittedName>
</protein>
<evidence type="ECO:0000313" key="2">
    <source>
        <dbReference type="EMBL" id="VYS97725.1"/>
    </source>
</evidence>
<organism evidence="2">
    <name type="scientific">Bacteroides ovatus</name>
    <dbReference type="NCBI Taxonomy" id="28116"/>
    <lineage>
        <taxon>Bacteria</taxon>
        <taxon>Pseudomonadati</taxon>
        <taxon>Bacteroidota</taxon>
        <taxon>Bacteroidia</taxon>
        <taxon>Bacteroidales</taxon>
        <taxon>Bacteroidaceae</taxon>
        <taxon>Bacteroides</taxon>
    </lineage>
</organism>
<dbReference type="EMBL" id="CACRTD010000021">
    <property type="protein sequence ID" value="VYS97725.1"/>
    <property type="molecule type" value="Genomic_DNA"/>
</dbReference>
<proteinExistence type="predicted"/>
<reference evidence="2" key="1">
    <citation type="submission" date="2019-11" db="EMBL/GenBank/DDBJ databases">
        <authorList>
            <person name="Feng L."/>
        </authorList>
    </citation>
    <scope>NUCLEOTIDE SEQUENCE</scope>
    <source>
        <strain evidence="2">BovatusLFYP28</strain>
    </source>
</reference>